<evidence type="ECO:0000313" key="10">
    <source>
        <dbReference type="EMBL" id="EMF15691.1"/>
    </source>
</evidence>
<evidence type="ECO:0000256" key="3">
    <source>
        <dbReference type="ARBA" id="ARBA00022617"/>
    </source>
</evidence>
<protein>
    <submittedName>
        <fullName evidence="10">Cloroperoxidase</fullName>
    </submittedName>
</protein>
<feature type="chain" id="PRO_5004032322" evidence="8">
    <location>
        <begin position="18"/>
        <end position="423"/>
    </location>
</feature>
<feature type="signal peptide" evidence="8">
    <location>
        <begin position="1"/>
        <end position="17"/>
    </location>
</feature>
<dbReference type="PANTHER" id="PTHR33577">
    <property type="entry name" value="STERIGMATOCYSTIN BIOSYNTHESIS PEROXIDASE STCC-RELATED"/>
    <property type="match status" value="1"/>
</dbReference>
<accession>M3C5Y5</accession>
<dbReference type="RefSeq" id="XP_016763812.1">
    <property type="nucleotide sequence ID" value="XM_016907563.1"/>
</dbReference>
<feature type="domain" description="Heme haloperoxidase family profile" evidence="9">
    <location>
        <begin position="60"/>
        <end position="313"/>
    </location>
</feature>
<evidence type="ECO:0000256" key="4">
    <source>
        <dbReference type="ARBA" id="ARBA00022723"/>
    </source>
</evidence>
<proteinExistence type="inferred from homology"/>
<dbReference type="PROSITE" id="PS51405">
    <property type="entry name" value="HEME_HALOPEROXIDASE"/>
    <property type="match status" value="1"/>
</dbReference>
<dbReference type="OMA" id="HTADAYN"/>
<sequence>MVQSWFALAALAGSAAAWPMVMEQDMLLKRAASGRLNTGAGHPNPTFDAQSQYVDVSDNGPNPFMPPTSGQLRGQCPGLNAAANHGFLPRNGRATIEQTVTGLGNAYGMSADLSIVLAAIAILISGDIPTGEWSIGGGFPSSLPLVLSNPKGILGTHNKYEGDASIVRGDAYLNNGNVGVFQWQSWNDLYEITGTDGLTLDKVTAHSDRVTEFSVQNNPYYFSGPFSGLVAPAAHNFVVNFMSNHSAEYPGGYLSREVLMSFFAVSGDATGAYGTNPGNFVHNRGQERIPYNWYRRNTVDAYTAVDVFLDLLAGAASYPNTLRIGGNTGTTNSFTGVDVGDLSGGVFNAATLFQGNNLACFAIQAAQAGGIDELDGVLSTVQNLVKPLTDQLSGALSSLGCPQLSAKGLNSQLFAAYPGARSA</sequence>
<dbReference type="InterPro" id="IPR036851">
    <property type="entry name" value="Chloroperoxidase-like_sf"/>
</dbReference>
<keyword evidence="4" id="KW-0479">Metal-binding</keyword>
<dbReference type="GeneID" id="27904700"/>
<evidence type="ECO:0000259" key="9">
    <source>
        <dbReference type="PROSITE" id="PS51405"/>
    </source>
</evidence>
<evidence type="ECO:0000256" key="6">
    <source>
        <dbReference type="ARBA" id="ARBA00023004"/>
    </source>
</evidence>
<dbReference type="GO" id="GO:0046872">
    <property type="term" value="F:metal ion binding"/>
    <property type="evidence" value="ECO:0007669"/>
    <property type="project" value="UniProtKB-KW"/>
</dbReference>
<gene>
    <name evidence="10" type="ORF">SEPMUDRAFT_154451</name>
</gene>
<keyword evidence="11" id="KW-1185">Reference proteome</keyword>
<dbReference type="HOGENOM" id="CLU_029871_3_2_1"/>
<evidence type="ECO:0000256" key="2">
    <source>
        <dbReference type="ARBA" id="ARBA00022559"/>
    </source>
</evidence>
<keyword evidence="2 10" id="KW-0575">Peroxidase</keyword>
<evidence type="ECO:0000256" key="7">
    <source>
        <dbReference type="ARBA" id="ARBA00025795"/>
    </source>
</evidence>
<dbReference type="eggNOG" id="ENOG502S6CG">
    <property type="taxonomic scope" value="Eukaryota"/>
</dbReference>
<name>M3C5Y5_SPHMS</name>
<dbReference type="OrthoDB" id="407298at2759"/>
<comment type="similarity">
    <text evidence="7">Belongs to the chloroperoxidase family.</text>
</comment>
<dbReference type="SUPFAM" id="SSF47571">
    <property type="entry name" value="Cloroperoxidase"/>
    <property type="match status" value="1"/>
</dbReference>
<evidence type="ECO:0000256" key="5">
    <source>
        <dbReference type="ARBA" id="ARBA00023002"/>
    </source>
</evidence>
<dbReference type="EMBL" id="KB456261">
    <property type="protein sequence ID" value="EMF15691.1"/>
    <property type="molecule type" value="Genomic_DNA"/>
</dbReference>
<dbReference type="PANTHER" id="PTHR33577:SF1">
    <property type="entry name" value="HEME HALOPEROXIDASE FAMILY PROFILE DOMAIN-CONTAINING PROTEIN"/>
    <property type="match status" value="1"/>
</dbReference>
<dbReference type="InterPro" id="IPR000028">
    <property type="entry name" value="Chloroperoxidase"/>
</dbReference>
<keyword evidence="3" id="KW-0349">Heme</keyword>
<keyword evidence="6" id="KW-0408">Iron</keyword>
<comment type="cofactor">
    <cofactor evidence="1">
        <name>heme b</name>
        <dbReference type="ChEBI" id="CHEBI:60344"/>
    </cofactor>
</comment>
<dbReference type="Pfam" id="PF01328">
    <property type="entry name" value="Peroxidase_2"/>
    <property type="match status" value="1"/>
</dbReference>
<evidence type="ECO:0000313" key="11">
    <source>
        <dbReference type="Proteomes" id="UP000016931"/>
    </source>
</evidence>
<evidence type="ECO:0000256" key="1">
    <source>
        <dbReference type="ARBA" id="ARBA00001970"/>
    </source>
</evidence>
<reference evidence="10 11" key="1">
    <citation type="journal article" date="2012" name="PLoS Pathog.">
        <title>Diverse lifestyles and strategies of plant pathogenesis encoded in the genomes of eighteen Dothideomycetes fungi.</title>
        <authorList>
            <person name="Ohm R.A."/>
            <person name="Feau N."/>
            <person name="Henrissat B."/>
            <person name="Schoch C.L."/>
            <person name="Horwitz B.A."/>
            <person name="Barry K.W."/>
            <person name="Condon B.J."/>
            <person name="Copeland A.C."/>
            <person name="Dhillon B."/>
            <person name="Glaser F."/>
            <person name="Hesse C.N."/>
            <person name="Kosti I."/>
            <person name="LaButti K."/>
            <person name="Lindquist E.A."/>
            <person name="Lucas S."/>
            <person name="Salamov A.A."/>
            <person name="Bradshaw R.E."/>
            <person name="Ciuffetti L."/>
            <person name="Hamelin R.C."/>
            <person name="Kema G.H.J."/>
            <person name="Lawrence C."/>
            <person name="Scott J.A."/>
            <person name="Spatafora J.W."/>
            <person name="Turgeon B.G."/>
            <person name="de Wit P.J.G.M."/>
            <person name="Zhong S."/>
            <person name="Goodwin S.B."/>
            <person name="Grigoriev I.V."/>
        </authorList>
    </citation>
    <scope>NUCLEOTIDE SEQUENCE [LARGE SCALE GENOMIC DNA]</scope>
    <source>
        <strain evidence="10 11">SO2202</strain>
    </source>
</reference>
<dbReference type="Gene3D" id="1.10.489.10">
    <property type="entry name" value="Chloroperoxidase-like"/>
    <property type="match status" value="1"/>
</dbReference>
<dbReference type="Proteomes" id="UP000016931">
    <property type="component" value="Unassembled WGS sequence"/>
</dbReference>
<organism evidence="10 11">
    <name type="scientific">Sphaerulina musiva (strain SO2202)</name>
    <name type="common">Poplar stem canker fungus</name>
    <name type="synonym">Septoria musiva</name>
    <dbReference type="NCBI Taxonomy" id="692275"/>
    <lineage>
        <taxon>Eukaryota</taxon>
        <taxon>Fungi</taxon>
        <taxon>Dikarya</taxon>
        <taxon>Ascomycota</taxon>
        <taxon>Pezizomycotina</taxon>
        <taxon>Dothideomycetes</taxon>
        <taxon>Dothideomycetidae</taxon>
        <taxon>Mycosphaerellales</taxon>
        <taxon>Mycosphaerellaceae</taxon>
        <taxon>Sphaerulina</taxon>
    </lineage>
</organism>
<keyword evidence="5" id="KW-0560">Oxidoreductase</keyword>
<evidence type="ECO:0000256" key="8">
    <source>
        <dbReference type="SAM" id="SignalP"/>
    </source>
</evidence>
<keyword evidence="8" id="KW-0732">Signal</keyword>
<dbReference type="AlphaFoldDB" id="M3C5Y5"/>
<dbReference type="GO" id="GO:0004601">
    <property type="term" value="F:peroxidase activity"/>
    <property type="evidence" value="ECO:0007669"/>
    <property type="project" value="UniProtKB-KW"/>
</dbReference>